<reference evidence="11" key="1">
    <citation type="submission" date="2023-07" db="EMBL/GenBank/DDBJ databases">
        <title>A draft genome of Kazachstania heterogenica Y-27499.</title>
        <authorList>
            <person name="Donic C."/>
            <person name="Kralova J.S."/>
            <person name="Fidel L."/>
            <person name="Ben-Dor S."/>
            <person name="Jung S."/>
        </authorList>
    </citation>
    <scope>NUCLEOTIDE SEQUENCE [LARGE SCALE GENOMIC DNA]</scope>
    <source>
        <strain evidence="11">Y27499</strain>
    </source>
</reference>
<keyword evidence="6" id="KW-0067">ATP-binding</keyword>
<dbReference type="SUPFAM" id="SSF56112">
    <property type="entry name" value="Protein kinase-like (PK-like)"/>
    <property type="match status" value="1"/>
</dbReference>
<evidence type="ECO:0000259" key="9">
    <source>
        <dbReference type="PROSITE" id="PS50011"/>
    </source>
</evidence>
<gene>
    <name evidence="10" type="ORF">RI543_005126</name>
</gene>
<dbReference type="Gene3D" id="1.10.510.10">
    <property type="entry name" value="Transferase(Phosphotransferase) domain 1"/>
    <property type="match status" value="1"/>
</dbReference>
<evidence type="ECO:0000256" key="2">
    <source>
        <dbReference type="ARBA" id="ARBA00022527"/>
    </source>
</evidence>
<dbReference type="PROSITE" id="PS50011">
    <property type="entry name" value="PROTEIN_KINASE_DOM"/>
    <property type="match status" value="1"/>
</dbReference>
<keyword evidence="5" id="KW-0418">Kinase</keyword>
<dbReference type="EC" id="2.7.11.1" evidence="1"/>
<evidence type="ECO:0000256" key="6">
    <source>
        <dbReference type="ARBA" id="ARBA00022840"/>
    </source>
</evidence>
<dbReference type="GO" id="GO:0004674">
    <property type="term" value="F:protein serine/threonine kinase activity"/>
    <property type="evidence" value="ECO:0007669"/>
    <property type="project" value="UniProtKB-KW"/>
</dbReference>
<sequence>MNTQEQWALNTFVTQDILGTGSYSQVDLAKSKITGKLYAIKCVHKLHLIRNKKVKYASIERDSMQKLLKAFLKSNSTSSNISYFGCVILFATLQDKDSLYYIMEYLPNGDLLRYIQEDSTNAQNESSIAYIGAQLIDVIRFIQSHGIIHRDIKPENILFTDKWTVKLSDFGSAKILTPLDDKHDEHDDDRNETYNLLTRSNSFVGTAEYVTPELLASGYTDYRCDYWAAACIFYQMKFGIPPFKDKTEYLTFKKITDCDINEILSNSPNNISSQLTDLVKGVLNKDIGQRLSLHDIITHQFFKNHNIDFTKPETVWSPRPDLFR</sequence>
<dbReference type="GO" id="GO:0005524">
    <property type="term" value="F:ATP binding"/>
    <property type="evidence" value="ECO:0007669"/>
    <property type="project" value="UniProtKB-KW"/>
</dbReference>
<evidence type="ECO:0000256" key="3">
    <source>
        <dbReference type="ARBA" id="ARBA00022679"/>
    </source>
</evidence>
<name>A0AAN7WRJ8_9SACH</name>
<comment type="catalytic activity">
    <reaction evidence="7">
        <text>L-threonyl-[protein] + ATP = O-phospho-L-threonyl-[protein] + ADP + H(+)</text>
        <dbReference type="Rhea" id="RHEA:46608"/>
        <dbReference type="Rhea" id="RHEA-COMP:11060"/>
        <dbReference type="Rhea" id="RHEA-COMP:11605"/>
        <dbReference type="ChEBI" id="CHEBI:15378"/>
        <dbReference type="ChEBI" id="CHEBI:30013"/>
        <dbReference type="ChEBI" id="CHEBI:30616"/>
        <dbReference type="ChEBI" id="CHEBI:61977"/>
        <dbReference type="ChEBI" id="CHEBI:456216"/>
        <dbReference type="EC" id="2.7.11.1"/>
    </reaction>
</comment>
<keyword evidence="2" id="KW-0723">Serine/threonine-protein kinase</keyword>
<dbReference type="Pfam" id="PF00069">
    <property type="entry name" value="Pkinase"/>
    <property type="match status" value="1"/>
</dbReference>
<dbReference type="PANTHER" id="PTHR24356">
    <property type="entry name" value="SERINE/THREONINE-PROTEIN KINASE"/>
    <property type="match status" value="1"/>
</dbReference>
<evidence type="ECO:0000256" key="4">
    <source>
        <dbReference type="ARBA" id="ARBA00022741"/>
    </source>
</evidence>
<dbReference type="Gene3D" id="3.30.200.20">
    <property type="entry name" value="Phosphorylase Kinase, domain 1"/>
    <property type="match status" value="1"/>
</dbReference>
<dbReference type="SMART" id="SM00220">
    <property type="entry name" value="S_TKc"/>
    <property type="match status" value="1"/>
</dbReference>
<dbReference type="PROSITE" id="PS00108">
    <property type="entry name" value="PROTEIN_KINASE_ST"/>
    <property type="match status" value="1"/>
</dbReference>
<dbReference type="InterPro" id="IPR011009">
    <property type="entry name" value="Kinase-like_dom_sf"/>
</dbReference>
<accession>A0AAN7WRJ8</accession>
<comment type="caution">
    <text evidence="10">The sequence shown here is derived from an EMBL/GenBank/DDBJ whole genome shotgun (WGS) entry which is preliminary data.</text>
</comment>
<evidence type="ECO:0000256" key="7">
    <source>
        <dbReference type="ARBA" id="ARBA00047899"/>
    </source>
</evidence>
<evidence type="ECO:0000256" key="5">
    <source>
        <dbReference type="ARBA" id="ARBA00022777"/>
    </source>
</evidence>
<dbReference type="EMBL" id="JAWIZZ010000073">
    <property type="protein sequence ID" value="KAK5773608.1"/>
    <property type="molecule type" value="Genomic_DNA"/>
</dbReference>
<keyword evidence="4" id="KW-0547">Nucleotide-binding</keyword>
<proteinExistence type="predicted"/>
<dbReference type="InterPro" id="IPR050236">
    <property type="entry name" value="Ser_Thr_kinase_AGC"/>
</dbReference>
<dbReference type="PANTHER" id="PTHR24356:SF163">
    <property type="entry name" value="3-PHOSPHOINOSITIDE-DEPENDENT PROTEIN KINASE 1-RELATED"/>
    <property type="match status" value="1"/>
</dbReference>
<keyword evidence="3" id="KW-0808">Transferase</keyword>
<evidence type="ECO:0000313" key="10">
    <source>
        <dbReference type="EMBL" id="KAK5773608.1"/>
    </source>
</evidence>
<dbReference type="Proteomes" id="UP001306508">
    <property type="component" value="Unassembled WGS sequence"/>
</dbReference>
<dbReference type="InterPro" id="IPR000719">
    <property type="entry name" value="Prot_kinase_dom"/>
</dbReference>
<dbReference type="AlphaFoldDB" id="A0AAN7WRJ8"/>
<dbReference type="InterPro" id="IPR008271">
    <property type="entry name" value="Ser/Thr_kinase_AS"/>
</dbReference>
<protein>
    <recommendedName>
        <fullName evidence="1">non-specific serine/threonine protein kinase</fullName>
        <ecNumber evidence="1">2.7.11.1</ecNumber>
    </recommendedName>
</protein>
<organism evidence="10 11">
    <name type="scientific">Arxiozyma heterogenica</name>
    <dbReference type="NCBI Taxonomy" id="278026"/>
    <lineage>
        <taxon>Eukaryota</taxon>
        <taxon>Fungi</taxon>
        <taxon>Dikarya</taxon>
        <taxon>Ascomycota</taxon>
        <taxon>Saccharomycotina</taxon>
        <taxon>Saccharomycetes</taxon>
        <taxon>Saccharomycetales</taxon>
        <taxon>Saccharomycetaceae</taxon>
        <taxon>Arxiozyma</taxon>
    </lineage>
</organism>
<comment type="catalytic activity">
    <reaction evidence="8">
        <text>L-seryl-[protein] + ATP = O-phospho-L-seryl-[protein] + ADP + H(+)</text>
        <dbReference type="Rhea" id="RHEA:17989"/>
        <dbReference type="Rhea" id="RHEA-COMP:9863"/>
        <dbReference type="Rhea" id="RHEA-COMP:11604"/>
        <dbReference type="ChEBI" id="CHEBI:15378"/>
        <dbReference type="ChEBI" id="CHEBI:29999"/>
        <dbReference type="ChEBI" id="CHEBI:30616"/>
        <dbReference type="ChEBI" id="CHEBI:83421"/>
        <dbReference type="ChEBI" id="CHEBI:456216"/>
        <dbReference type="EC" id="2.7.11.1"/>
    </reaction>
</comment>
<keyword evidence="11" id="KW-1185">Reference proteome</keyword>
<feature type="domain" description="Protein kinase" evidence="9">
    <location>
        <begin position="12"/>
        <end position="302"/>
    </location>
</feature>
<dbReference type="GO" id="GO:0035556">
    <property type="term" value="P:intracellular signal transduction"/>
    <property type="evidence" value="ECO:0007669"/>
    <property type="project" value="TreeGrafter"/>
</dbReference>
<evidence type="ECO:0000313" key="11">
    <source>
        <dbReference type="Proteomes" id="UP001306508"/>
    </source>
</evidence>
<evidence type="ECO:0000256" key="1">
    <source>
        <dbReference type="ARBA" id="ARBA00012513"/>
    </source>
</evidence>
<evidence type="ECO:0000256" key="8">
    <source>
        <dbReference type="ARBA" id="ARBA00048679"/>
    </source>
</evidence>